<keyword evidence="4" id="KW-1003">Cell membrane</keyword>
<dbReference type="PANTHER" id="PTHR30614">
    <property type="entry name" value="MEMBRANE COMPONENT OF AMINO ACID ABC TRANSPORTER"/>
    <property type="match status" value="1"/>
</dbReference>
<feature type="transmembrane region" description="Helical" evidence="9">
    <location>
        <begin position="471"/>
        <end position="490"/>
    </location>
</feature>
<evidence type="ECO:0000256" key="7">
    <source>
        <dbReference type="ARBA" id="ARBA00022989"/>
    </source>
</evidence>
<feature type="signal peptide" evidence="10">
    <location>
        <begin position="1"/>
        <end position="19"/>
    </location>
</feature>
<keyword evidence="10" id="KW-0732">Signal</keyword>
<dbReference type="NCBIfam" id="TIGR01726">
    <property type="entry name" value="HEQRo_perm_3TM"/>
    <property type="match status" value="1"/>
</dbReference>
<evidence type="ECO:0000256" key="3">
    <source>
        <dbReference type="ARBA" id="ARBA00022448"/>
    </source>
</evidence>
<dbReference type="GO" id="GO:0022857">
    <property type="term" value="F:transmembrane transporter activity"/>
    <property type="evidence" value="ECO:0007669"/>
    <property type="project" value="InterPro"/>
</dbReference>
<evidence type="ECO:0000256" key="1">
    <source>
        <dbReference type="ARBA" id="ARBA00004651"/>
    </source>
</evidence>
<keyword evidence="3 9" id="KW-0813">Transport</keyword>
<sequence>MKKKFILFMLLILSSFTFSEGKLRVGMEAGYAPFNWFQNDERNGAVKIKNGYVGGYDVEIAKIISEKLDMDLEIVQSDWDSLLGPALNSDKIDVVIAGMSPTKERRKNLEFTDPYYESDLVIVVKNDSKYLNSKSIQNFRDSKLTAQLNTFHYTVLSQINGIKKESASENFSNMLVALESGKIDGYVSEKPGAISATISNPNISFVEFDKDKGFVYDRDDVNIAIALKKGNLELRDKINRVLAEISREQREEIMKKAIETQPNQDSESLPTNFFGWIKFFIVNYWKDFLYGTFTTINLSLIGTFFGFIIGLILSLIRDDRNINNNSMFSVIFHKLFKYFVSIYVTFIRGTPMIVQAIIFYYGFSQITGINIPALTSALIIVSYNTGAYITEIVRGGIDSIDKGQYEAAEALGMSHFNIMRKVILPQSIRNVMPSVANEFIINIKDTSVLFSIGVTELFTTSKSIVGSHVRYYEVFVITCAIYFVLTYSLSKLFRYLEKRMDGNKEYEIEG</sequence>
<evidence type="ECO:0000256" key="10">
    <source>
        <dbReference type="SAM" id="SignalP"/>
    </source>
</evidence>
<accession>A0A7Z0PGH1</accession>
<dbReference type="PROSITE" id="PS50928">
    <property type="entry name" value="ABC_TM1"/>
    <property type="match status" value="1"/>
</dbReference>
<comment type="similarity">
    <text evidence="2">Belongs to the binding-protein-dependent transport system permease family. HisMQ subfamily.</text>
</comment>
<feature type="chain" id="PRO_5031342331" evidence="10">
    <location>
        <begin position="20"/>
        <end position="510"/>
    </location>
</feature>
<evidence type="ECO:0000256" key="5">
    <source>
        <dbReference type="ARBA" id="ARBA00022692"/>
    </source>
</evidence>
<evidence type="ECO:0000256" key="6">
    <source>
        <dbReference type="ARBA" id="ARBA00022970"/>
    </source>
</evidence>
<dbReference type="InterPro" id="IPR010065">
    <property type="entry name" value="AA_ABC_transptr_permease_3TM"/>
</dbReference>
<gene>
    <name evidence="12" type="ORF">HP397_04695</name>
</gene>
<evidence type="ECO:0000313" key="12">
    <source>
        <dbReference type="EMBL" id="NYV28112.1"/>
    </source>
</evidence>
<comment type="caution">
    <text evidence="12">The sequence shown here is derived from an EMBL/GenBank/DDBJ whole genome shotgun (WGS) entry which is preliminary data.</text>
</comment>
<dbReference type="InterPro" id="IPR035906">
    <property type="entry name" value="MetI-like_sf"/>
</dbReference>
<feature type="domain" description="ABC transmembrane type-1" evidence="11">
    <location>
        <begin position="292"/>
        <end position="493"/>
    </location>
</feature>
<protein>
    <submittedName>
        <fullName evidence="12">ABC transporter substrate-binding protein/permease</fullName>
    </submittedName>
</protein>
<dbReference type="GO" id="GO:0043190">
    <property type="term" value="C:ATP-binding cassette (ABC) transporter complex"/>
    <property type="evidence" value="ECO:0007669"/>
    <property type="project" value="InterPro"/>
</dbReference>
<dbReference type="Gene3D" id="3.40.190.10">
    <property type="entry name" value="Periplasmic binding protein-like II"/>
    <property type="match status" value="2"/>
</dbReference>
<dbReference type="InterPro" id="IPR001638">
    <property type="entry name" value="Solute-binding_3/MltF_N"/>
</dbReference>
<dbReference type="EMBL" id="JABMKT010000021">
    <property type="protein sequence ID" value="NYV28112.1"/>
    <property type="molecule type" value="Genomic_DNA"/>
</dbReference>
<evidence type="ECO:0000256" key="2">
    <source>
        <dbReference type="ARBA" id="ARBA00010072"/>
    </source>
</evidence>
<evidence type="ECO:0000256" key="8">
    <source>
        <dbReference type="ARBA" id="ARBA00023136"/>
    </source>
</evidence>
<evidence type="ECO:0000256" key="4">
    <source>
        <dbReference type="ARBA" id="ARBA00022475"/>
    </source>
</evidence>
<proteinExistence type="inferred from homology"/>
<evidence type="ECO:0000256" key="9">
    <source>
        <dbReference type="RuleBase" id="RU363032"/>
    </source>
</evidence>
<keyword evidence="5 9" id="KW-0812">Transmembrane</keyword>
<evidence type="ECO:0000259" key="11">
    <source>
        <dbReference type="PROSITE" id="PS50928"/>
    </source>
</evidence>
<dbReference type="SUPFAM" id="SSF161098">
    <property type="entry name" value="MetI-like"/>
    <property type="match status" value="1"/>
</dbReference>
<keyword evidence="8 9" id="KW-0472">Membrane</keyword>
<feature type="transmembrane region" description="Helical" evidence="9">
    <location>
        <begin position="336"/>
        <end position="363"/>
    </location>
</feature>
<dbReference type="Pfam" id="PF00497">
    <property type="entry name" value="SBP_bac_3"/>
    <property type="match status" value="1"/>
</dbReference>
<feature type="transmembrane region" description="Helical" evidence="9">
    <location>
        <begin position="369"/>
        <end position="389"/>
    </location>
</feature>
<dbReference type="SMART" id="SM00062">
    <property type="entry name" value="PBPb"/>
    <property type="match status" value="1"/>
</dbReference>
<keyword evidence="6" id="KW-0029">Amino-acid transport</keyword>
<reference evidence="12 13" key="1">
    <citation type="submission" date="2020-05" db="EMBL/GenBank/DDBJ databases">
        <title>Streptobacillus felis strain LHL191014123.</title>
        <authorList>
            <person name="Fawzy A."/>
            <person name="Rau J."/>
            <person name="Risse K."/>
            <person name="Schauerte N."/>
            <person name="Geiger C."/>
            <person name="Blom J."/>
            <person name="Imirzalioglu C."/>
            <person name="Falgenhauer J."/>
            <person name="Bach A."/>
            <person name="Herden C."/>
            <person name="Eisenberg T."/>
        </authorList>
    </citation>
    <scope>NUCLEOTIDE SEQUENCE [LARGE SCALE GENOMIC DNA]</scope>
    <source>
        <strain evidence="12 13">LHL191014123</strain>
    </source>
</reference>
<comment type="subcellular location">
    <subcellularLocation>
        <location evidence="1 9">Cell membrane</location>
        <topology evidence="1 9">Multi-pass membrane protein</topology>
    </subcellularLocation>
</comment>
<dbReference type="Proteomes" id="UP000526184">
    <property type="component" value="Unassembled WGS sequence"/>
</dbReference>
<keyword evidence="13" id="KW-1185">Reference proteome</keyword>
<name>A0A7Z0PGH1_9FUSO</name>
<organism evidence="12 13">
    <name type="scientific">Streptobacillus felis</name>
    <dbReference type="NCBI Taxonomy" id="1384509"/>
    <lineage>
        <taxon>Bacteria</taxon>
        <taxon>Fusobacteriati</taxon>
        <taxon>Fusobacteriota</taxon>
        <taxon>Fusobacteriia</taxon>
        <taxon>Fusobacteriales</taxon>
        <taxon>Leptotrichiaceae</taxon>
        <taxon>Streptobacillus</taxon>
    </lineage>
</organism>
<dbReference type="Gene3D" id="1.10.3720.10">
    <property type="entry name" value="MetI-like"/>
    <property type="match status" value="1"/>
</dbReference>
<evidence type="ECO:0000313" key="13">
    <source>
        <dbReference type="Proteomes" id="UP000526184"/>
    </source>
</evidence>
<dbReference type="SUPFAM" id="SSF53850">
    <property type="entry name" value="Periplasmic binding protein-like II"/>
    <property type="match status" value="1"/>
</dbReference>
<dbReference type="AlphaFoldDB" id="A0A7Z0PGH1"/>
<dbReference type="InterPro" id="IPR043429">
    <property type="entry name" value="ArtM/GltK/GlnP/TcyL/YhdX-like"/>
</dbReference>
<dbReference type="PANTHER" id="PTHR30614:SF20">
    <property type="entry name" value="GLUTAMINE TRANSPORT SYSTEM PERMEASE PROTEIN GLNP"/>
    <property type="match status" value="1"/>
</dbReference>
<keyword evidence="7 9" id="KW-1133">Transmembrane helix</keyword>
<dbReference type="GO" id="GO:0006865">
    <property type="term" value="P:amino acid transport"/>
    <property type="evidence" value="ECO:0007669"/>
    <property type="project" value="UniProtKB-KW"/>
</dbReference>
<dbReference type="InterPro" id="IPR000515">
    <property type="entry name" value="MetI-like"/>
</dbReference>
<feature type="transmembrane region" description="Helical" evidence="9">
    <location>
        <begin position="288"/>
        <end position="316"/>
    </location>
</feature>
<dbReference type="RefSeq" id="WP_180136193.1">
    <property type="nucleotide sequence ID" value="NZ_JABMKT010000021.1"/>
</dbReference>
<dbReference type="CDD" id="cd06261">
    <property type="entry name" value="TM_PBP2"/>
    <property type="match status" value="1"/>
</dbReference>
<dbReference type="Pfam" id="PF00528">
    <property type="entry name" value="BPD_transp_1"/>
    <property type="match status" value="1"/>
</dbReference>